<sequence length="52" mass="5918">METGDCEVEWDESQGLKVKGQKSKVKIGTRETRETRENSEFVISIDSLITDN</sequence>
<evidence type="ECO:0000313" key="1">
    <source>
        <dbReference type="EMBL" id="RUT12995.1"/>
    </source>
</evidence>
<dbReference type="EMBL" id="RSCK01000010">
    <property type="protein sequence ID" value="RUT12995.1"/>
    <property type="molecule type" value="Genomic_DNA"/>
</dbReference>
<gene>
    <name evidence="1" type="ORF">DSM107010_18410</name>
</gene>
<comment type="caution">
    <text evidence="1">The sequence shown here is derived from an EMBL/GenBank/DDBJ whole genome shotgun (WGS) entry which is preliminary data.</text>
</comment>
<protein>
    <submittedName>
        <fullName evidence="1">Uncharacterized protein</fullName>
    </submittedName>
</protein>
<accession>A0AB37UNM9</accession>
<proteinExistence type="predicted"/>
<dbReference type="AlphaFoldDB" id="A0AB37UNM9"/>
<reference evidence="1 2" key="1">
    <citation type="journal article" date="2019" name="Genome Biol. Evol.">
        <title>Day and night: Metabolic profiles and evolutionary relationships of six axenic non-marine cyanobacteria.</title>
        <authorList>
            <person name="Will S.E."/>
            <person name="Henke P."/>
            <person name="Boedeker C."/>
            <person name="Huang S."/>
            <person name="Brinkmann H."/>
            <person name="Rohde M."/>
            <person name="Jarek M."/>
            <person name="Friedl T."/>
            <person name="Seufert S."/>
            <person name="Schumacher M."/>
            <person name="Overmann J."/>
            <person name="Neumann-Schaal M."/>
            <person name="Petersen J."/>
        </authorList>
    </citation>
    <scope>NUCLEOTIDE SEQUENCE [LARGE SCALE GENOMIC DNA]</scope>
    <source>
        <strain evidence="1 2">SAG 39.79</strain>
    </source>
</reference>
<name>A0AB37UNM9_9CYAN</name>
<organism evidence="1 2">
    <name type="scientific">Chroococcidiopsis cubana SAG 39.79</name>
    <dbReference type="NCBI Taxonomy" id="388085"/>
    <lineage>
        <taxon>Bacteria</taxon>
        <taxon>Bacillati</taxon>
        <taxon>Cyanobacteriota</taxon>
        <taxon>Cyanophyceae</taxon>
        <taxon>Chroococcidiopsidales</taxon>
        <taxon>Chroococcidiopsidaceae</taxon>
        <taxon>Chroococcidiopsis</taxon>
    </lineage>
</organism>
<keyword evidence="2" id="KW-1185">Reference proteome</keyword>
<dbReference type="Proteomes" id="UP000282574">
    <property type="component" value="Unassembled WGS sequence"/>
</dbReference>
<evidence type="ECO:0000313" key="2">
    <source>
        <dbReference type="Proteomes" id="UP000282574"/>
    </source>
</evidence>